<dbReference type="RefSeq" id="WP_141197238.1">
    <property type="nucleotide sequence ID" value="NZ_CP041186.1"/>
</dbReference>
<accession>A0A5B8Y3Y9</accession>
<dbReference type="PROSITE" id="PS51257">
    <property type="entry name" value="PROKAR_LIPOPROTEIN"/>
    <property type="match status" value="1"/>
</dbReference>
<dbReference type="InterPro" id="IPR052721">
    <property type="entry name" value="ET_Amicyanin"/>
</dbReference>
<dbReference type="Proteomes" id="UP000315995">
    <property type="component" value="Chromosome"/>
</dbReference>
<keyword evidence="6" id="KW-1185">Reference proteome</keyword>
<evidence type="ECO:0000313" key="6">
    <source>
        <dbReference type="Proteomes" id="UP000315995"/>
    </source>
</evidence>
<feature type="signal peptide" evidence="3">
    <location>
        <begin position="1"/>
        <end position="23"/>
    </location>
</feature>
<keyword evidence="3" id="KW-0732">Signal</keyword>
<keyword evidence="1" id="KW-0479">Metal-binding</keyword>
<evidence type="ECO:0000256" key="2">
    <source>
        <dbReference type="ARBA" id="ARBA00023008"/>
    </source>
</evidence>
<evidence type="ECO:0000259" key="4">
    <source>
        <dbReference type="Pfam" id="PF00127"/>
    </source>
</evidence>
<dbReference type="GO" id="GO:0009055">
    <property type="term" value="F:electron transfer activity"/>
    <property type="evidence" value="ECO:0007669"/>
    <property type="project" value="InterPro"/>
</dbReference>
<dbReference type="OrthoDB" id="9757546at2"/>
<dbReference type="AlphaFoldDB" id="A0A4Y6PR03"/>
<dbReference type="Pfam" id="PF00127">
    <property type="entry name" value="Copper-bind"/>
    <property type="match status" value="1"/>
</dbReference>
<dbReference type="InterPro" id="IPR008972">
    <property type="entry name" value="Cupredoxin"/>
</dbReference>
<reference evidence="5 6" key="1">
    <citation type="submission" date="2019-06" db="EMBL/GenBank/DDBJ databases">
        <title>Persicimonas caeni gen. nov., sp. nov., a predatory bacterium isolated from solar saltern.</title>
        <authorList>
            <person name="Wang S."/>
        </authorList>
    </citation>
    <scope>NUCLEOTIDE SEQUENCE [LARGE SCALE GENOMIC DNA]</scope>
    <source>
        <strain evidence="5 6">YN101</strain>
    </source>
</reference>
<feature type="domain" description="Blue (type 1) copper" evidence="4">
    <location>
        <begin position="116"/>
        <end position="197"/>
    </location>
</feature>
<dbReference type="SUPFAM" id="SSF49503">
    <property type="entry name" value="Cupredoxins"/>
    <property type="match status" value="1"/>
</dbReference>
<organism evidence="5 6">
    <name type="scientific">Persicimonas caeni</name>
    <dbReference type="NCBI Taxonomy" id="2292766"/>
    <lineage>
        <taxon>Bacteria</taxon>
        <taxon>Deltaproteobacteria</taxon>
        <taxon>Bradymonadales</taxon>
        <taxon>Bradymonadaceae</taxon>
        <taxon>Persicimonas</taxon>
    </lineage>
</organism>
<accession>A0A4Y6PR03</accession>
<gene>
    <name evidence="5" type="ORF">FIV42_08385</name>
</gene>
<dbReference type="GO" id="GO:0005507">
    <property type="term" value="F:copper ion binding"/>
    <property type="evidence" value="ECO:0007669"/>
    <property type="project" value="InterPro"/>
</dbReference>
<sequence>MLEWKRWKLCVAVLMSLSLVVVGCDDDDDDDLPPDVGTADVVEDVVEDVAEDAPADAAEDVAEDAAEDVAEDVEEDVAEDVEEDVAEDVGDDADATVSAVVEVDCATVQADQVVSMVNIAYDPATFTIAAGDVVRWDNDETSAIPHTVTSGRSGDADAGDLFDSGNIAQGESYCLQFNQAGTFNYYCTIHPTQMNDGVATVQ</sequence>
<dbReference type="PANTHER" id="PTHR36507:SF1">
    <property type="entry name" value="BLL1555 PROTEIN"/>
    <property type="match status" value="1"/>
</dbReference>
<evidence type="ECO:0000256" key="1">
    <source>
        <dbReference type="ARBA" id="ARBA00022723"/>
    </source>
</evidence>
<dbReference type="Gene3D" id="2.60.40.420">
    <property type="entry name" value="Cupredoxins - blue copper proteins"/>
    <property type="match status" value="1"/>
</dbReference>
<protein>
    <recommendedName>
        <fullName evidence="4">Blue (type 1) copper domain-containing protein</fullName>
    </recommendedName>
</protein>
<evidence type="ECO:0000313" key="5">
    <source>
        <dbReference type="EMBL" id="QDG50746.1"/>
    </source>
</evidence>
<keyword evidence="2" id="KW-0186">Copper</keyword>
<name>A0A4Y6PR03_PERCE</name>
<proteinExistence type="predicted"/>
<dbReference type="PANTHER" id="PTHR36507">
    <property type="entry name" value="BLL1555 PROTEIN"/>
    <property type="match status" value="1"/>
</dbReference>
<feature type="chain" id="PRO_5030106271" description="Blue (type 1) copper domain-containing protein" evidence="3">
    <location>
        <begin position="24"/>
        <end position="202"/>
    </location>
</feature>
<dbReference type="EMBL" id="CP041186">
    <property type="protein sequence ID" value="QDG50746.1"/>
    <property type="molecule type" value="Genomic_DNA"/>
</dbReference>
<evidence type="ECO:0000256" key="3">
    <source>
        <dbReference type="SAM" id="SignalP"/>
    </source>
</evidence>
<dbReference type="InterPro" id="IPR000923">
    <property type="entry name" value="BlueCu_1"/>
</dbReference>